<name>A0A1B7K7W5_9ENTR</name>
<dbReference type="AlphaFoldDB" id="A0A1B7K7W5"/>
<dbReference type="Proteomes" id="UP000078386">
    <property type="component" value="Unassembled WGS sequence"/>
</dbReference>
<comment type="caution">
    <text evidence="1">The sequence shown here is derived from an EMBL/GenBank/DDBJ whole genome shotgun (WGS) entry which is preliminary data.</text>
</comment>
<reference evidence="1 2" key="1">
    <citation type="submission" date="2016-04" db="EMBL/GenBank/DDBJ databases">
        <title>ATOL: Assembling a taxonomically balanced genome-scale reconstruction of the evolutionary history of the Enterobacteriaceae.</title>
        <authorList>
            <person name="Plunkett G.III."/>
            <person name="Neeno-Eckwall E.C."/>
            <person name="Glasner J.D."/>
            <person name="Perna N.T."/>
        </authorList>
    </citation>
    <scope>NUCLEOTIDE SEQUENCE [LARGE SCALE GENOMIC DNA]</scope>
    <source>
        <strain evidence="1 2">ATCC 51603</strain>
    </source>
</reference>
<dbReference type="EMBL" id="LXEU01000004">
    <property type="protein sequence ID" value="OAT56241.1"/>
    <property type="molecule type" value="Genomic_DNA"/>
</dbReference>
<evidence type="ECO:0000313" key="2">
    <source>
        <dbReference type="Proteomes" id="UP000078386"/>
    </source>
</evidence>
<organism evidence="1 2">
    <name type="scientific">Kluyvera georgiana ATCC 51603</name>
    <dbReference type="NCBI Taxonomy" id="1354264"/>
    <lineage>
        <taxon>Bacteria</taxon>
        <taxon>Pseudomonadati</taxon>
        <taxon>Pseudomonadota</taxon>
        <taxon>Gammaproteobacteria</taxon>
        <taxon>Enterobacterales</taxon>
        <taxon>Enterobacteriaceae</taxon>
        <taxon>Kluyvera</taxon>
    </lineage>
</organism>
<gene>
    <name evidence="1" type="ORF">M989_00201</name>
</gene>
<dbReference type="PATRIC" id="fig|1354264.4.peg.210"/>
<accession>A0A1B7K7W5</accession>
<protein>
    <submittedName>
        <fullName evidence="1">Uncharacterized protein</fullName>
    </submittedName>
</protein>
<keyword evidence="2" id="KW-1185">Reference proteome</keyword>
<proteinExistence type="predicted"/>
<sequence length="42" mass="5235">MVQSMVFFLFFYFIVERLLNVQQRLMYGLIDQHVNNMRDHQI</sequence>
<evidence type="ECO:0000313" key="1">
    <source>
        <dbReference type="EMBL" id="OAT56241.1"/>
    </source>
</evidence>